<accession>A0A3P1WNX7</accession>
<evidence type="ECO:0000313" key="2">
    <source>
        <dbReference type="EMBL" id="RRD48272.1"/>
    </source>
</evidence>
<dbReference type="RefSeq" id="WP_125229004.1">
    <property type="nucleotide sequence ID" value="NZ_RQYT01000046.1"/>
</dbReference>
<comment type="similarity">
    <text evidence="1">Belongs to the UPF0246 family.</text>
</comment>
<dbReference type="GO" id="GO:0005829">
    <property type="term" value="C:cytosol"/>
    <property type="evidence" value="ECO:0007669"/>
    <property type="project" value="TreeGrafter"/>
</dbReference>
<dbReference type="AlphaFoldDB" id="A0A3P1WNX7"/>
<gene>
    <name evidence="2" type="primary">yaaA</name>
    <name evidence="2" type="ORF">EII35_13580</name>
</gene>
<comment type="caution">
    <text evidence="2">The sequence shown here is derived from an EMBL/GenBank/DDBJ whole genome shotgun (WGS) entry which is preliminary data.</text>
</comment>
<protein>
    <recommendedName>
        <fullName evidence="1">UPF0246 protein EII35_13580</fullName>
    </recommendedName>
</protein>
<dbReference type="NCBIfam" id="NF002542">
    <property type="entry name" value="PRK02101.1-3"/>
    <property type="match status" value="1"/>
</dbReference>
<dbReference type="PANTHER" id="PTHR30283">
    <property type="entry name" value="PEROXIDE STRESS RESPONSE PROTEIN YAAA"/>
    <property type="match status" value="1"/>
</dbReference>
<dbReference type="PANTHER" id="PTHR30283:SF4">
    <property type="entry name" value="PEROXIDE STRESS RESISTANCE PROTEIN YAAA"/>
    <property type="match status" value="1"/>
</dbReference>
<dbReference type="InterPro" id="IPR005583">
    <property type="entry name" value="YaaA"/>
</dbReference>
<reference evidence="2 3" key="1">
    <citation type="submission" date="2018-11" db="EMBL/GenBank/DDBJ databases">
        <title>Genomes From Bacteria Associated with the Canine Oral Cavity: a Test Case for Automated Genome-Based Taxonomic Assignment.</title>
        <authorList>
            <person name="Coil D.A."/>
            <person name="Jospin G."/>
            <person name="Darling A.E."/>
            <person name="Wallis C."/>
            <person name="Davis I.J."/>
            <person name="Harris S."/>
            <person name="Eisen J.A."/>
            <person name="Holcombe L.J."/>
            <person name="O'Flynn C."/>
        </authorList>
    </citation>
    <scope>NUCLEOTIDE SEQUENCE [LARGE SCALE GENOMIC DNA]</scope>
    <source>
        <strain evidence="2 3">OH2822_COT-296</strain>
    </source>
</reference>
<organism evidence="2 3">
    <name type="scientific">Arachnia propionica</name>
    <dbReference type="NCBI Taxonomy" id="1750"/>
    <lineage>
        <taxon>Bacteria</taxon>
        <taxon>Bacillati</taxon>
        <taxon>Actinomycetota</taxon>
        <taxon>Actinomycetes</taxon>
        <taxon>Propionibacteriales</taxon>
        <taxon>Propionibacteriaceae</taxon>
        <taxon>Arachnia</taxon>
    </lineage>
</organism>
<dbReference type="Proteomes" id="UP000280935">
    <property type="component" value="Unassembled WGS sequence"/>
</dbReference>
<evidence type="ECO:0000313" key="3">
    <source>
        <dbReference type="Proteomes" id="UP000280935"/>
    </source>
</evidence>
<dbReference type="GO" id="GO:0033194">
    <property type="term" value="P:response to hydroperoxide"/>
    <property type="evidence" value="ECO:0007669"/>
    <property type="project" value="TreeGrafter"/>
</dbReference>
<evidence type="ECO:0000256" key="1">
    <source>
        <dbReference type="HAMAP-Rule" id="MF_00652"/>
    </source>
</evidence>
<sequence>MLTVISPAKSLDLTSELPTRTHTQPRLVAESAGLIEVLRTKSPEEIADLMRISDDLATLNVTRYREFDVEHTPDNSRPAVLTFAGDVYQGLQAATFTQRDFTEAQKSLRILSGLYGLLRPLDLIQPHRLEMGTRLGTERGKNLHEWWGTRITDLLAEDLAASPGATVLVNLASQEYFGAVDVERLGTKVVSPRFEDRNKDGVPRVVSFHAKRARGTMAAWLIRNRLRSASALLDFAEDGYTLDEARSTAEVPVFVR</sequence>
<proteinExistence type="inferred from homology"/>
<dbReference type="HAMAP" id="MF_00652">
    <property type="entry name" value="UPF0246"/>
    <property type="match status" value="1"/>
</dbReference>
<dbReference type="Pfam" id="PF03883">
    <property type="entry name" value="H2O2_YaaD"/>
    <property type="match status" value="1"/>
</dbReference>
<name>A0A3P1WNX7_9ACTN</name>
<dbReference type="OrthoDB" id="3210767at2"/>
<dbReference type="EMBL" id="RQYT01000046">
    <property type="protein sequence ID" value="RRD48272.1"/>
    <property type="molecule type" value="Genomic_DNA"/>
</dbReference>